<dbReference type="Gene3D" id="2.60.120.10">
    <property type="entry name" value="Jelly Rolls"/>
    <property type="match status" value="1"/>
</dbReference>
<dbReference type="InterPro" id="IPR000595">
    <property type="entry name" value="cNMP-bd_dom"/>
</dbReference>
<organism evidence="2 3">
    <name type="scientific">Proteus columbae</name>
    <dbReference type="NCBI Taxonomy" id="1987580"/>
    <lineage>
        <taxon>Bacteria</taxon>
        <taxon>Pseudomonadati</taxon>
        <taxon>Pseudomonadota</taxon>
        <taxon>Gammaproteobacteria</taxon>
        <taxon>Enterobacterales</taxon>
        <taxon>Morganellaceae</taxon>
        <taxon>Proteus</taxon>
    </lineage>
</organism>
<name>A0A6I7DC74_9GAMM</name>
<dbReference type="PANTHER" id="PTHR24567:SF26">
    <property type="entry name" value="REGULATORY PROTEIN YEIL"/>
    <property type="match status" value="1"/>
</dbReference>
<dbReference type="InterPro" id="IPR036390">
    <property type="entry name" value="WH_DNA-bd_sf"/>
</dbReference>
<dbReference type="InterPro" id="IPR050397">
    <property type="entry name" value="Env_Response_Regulators"/>
</dbReference>
<dbReference type="CDD" id="cd00038">
    <property type="entry name" value="CAP_ED"/>
    <property type="match status" value="1"/>
</dbReference>
<protein>
    <submittedName>
        <fullName evidence="2">Cyclic nucleotide-binding domain-containing protein</fullName>
    </submittedName>
</protein>
<dbReference type="InterPro" id="IPR018490">
    <property type="entry name" value="cNMP-bd_dom_sf"/>
</dbReference>
<dbReference type="SMART" id="SM00100">
    <property type="entry name" value="cNMP"/>
    <property type="match status" value="1"/>
</dbReference>
<dbReference type="SUPFAM" id="SSF51206">
    <property type="entry name" value="cAMP-binding domain-like"/>
    <property type="match status" value="1"/>
</dbReference>
<dbReference type="Gene3D" id="1.10.10.10">
    <property type="entry name" value="Winged helix-like DNA-binding domain superfamily/Winged helix DNA-binding domain"/>
    <property type="match status" value="1"/>
</dbReference>
<feature type="domain" description="Cyclic nucleotide-binding" evidence="1">
    <location>
        <begin position="15"/>
        <end position="111"/>
    </location>
</feature>
<evidence type="ECO:0000313" key="3">
    <source>
        <dbReference type="Proteomes" id="UP000464700"/>
    </source>
</evidence>
<sequence length="226" mass="25961">MKIVNDEQKRNAFILMHQLDTYLSNALLSSMRLMEVKRGEYLITQNSQATHLYCLVEGKLQIERYEINGEHVVFSFEQAFCVIGDLELFSAKDEMVFSTVQALVPSYLLALPLSIVRQKALQDANFLTFICQQLSQKLYQSSLKHSQSPYSSEFKLRRYLFFKTQQEGLSFQLEKRDPLAAMLGISTRQLNRALAHLVSIKAITLKNKSITVLNCECLSYIDNSNE</sequence>
<dbReference type="EMBL" id="CP043925">
    <property type="protein sequence ID" value="QHN10628.1"/>
    <property type="molecule type" value="Genomic_DNA"/>
</dbReference>
<dbReference type="Proteomes" id="UP000464700">
    <property type="component" value="Chromosome"/>
</dbReference>
<dbReference type="GO" id="GO:0003700">
    <property type="term" value="F:DNA-binding transcription factor activity"/>
    <property type="evidence" value="ECO:0007669"/>
    <property type="project" value="TreeGrafter"/>
</dbReference>
<dbReference type="PANTHER" id="PTHR24567">
    <property type="entry name" value="CRP FAMILY TRANSCRIPTIONAL REGULATORY PROTEIN"/>
    <property type="match status" value="1"/>
</dbReference>
<proteinExistence type="predicted"/>
<dbReference type="GO" id="GO:0005829">
    <property type="term" value="C:cytosol"/>
    <property type="evidence" value="ECO:0007669"/>
    <property type="project" value="TreeGrafter"/>
</dbReference>
<dbReference type="InterPro" id="IPR036388">
    <property type="entry name" value="WH-like_DNA-bd_sf"/>
</dbReference>
<accession>A0A6I7DC74</accession>
<evidence type="ECO:0000259" key="1">
    <source>
        <dbReference type="PROSITE" id="PS50042"/>
    </source>
</evidence>
<evidence type="ECO:0000313" key="2">
    <source>
        <dbReference type="EMBL" id="QHN10628.1"/>
    </source>
</evidence>
<dbReference type="AlphaFoldDB" id="A0A6I7DC74"/>
<dbReference type="Pfam" id="PF00027">
    <property type="entry name" value="cNMP_binding"/>
    <property type="match status" value="1"/>
</dbReference>
<dbReference type="RefSeq" id="WP_109374020.1">
    <property type="nucleotide sequence ID" value="NZ_CP043925.1"/>
</dbReference>
<dbReference type="PROSITE" id="PS50042">
    <property type="entry name" value="CNMP_BINDING_3"/>
    <property type="match status" value="1"/>
</dbReference>
<reference evidence="2 3" key="1">
    <citation type="submission" date="2019-09" db="EMBL/GenBank/DDBJ databases">
        <title>Emergence of a chromosome-mediated tetracycline resistance gene in Proteus strain.</title>
        <authorList>
            <person name="He D."/>
            <person name="Wang L."/>
        </authorList>
    </citation>
    <scope>NUCLEOTIDE SEQUENCE [LARGE SCALE GENOMIC DNA]</scope>
    <source>
        <strain evidence="2 3">T60</strain>
    </source>
</reference>
<dbReference type="SUPFAM" id="SSF46785">
    <property type="entry name" value="Winged helix' DNA-binding domain"/>
    <property type="match status" value="1"/>
</dbReference>
<gene>
    <name evidence="2" type="ORF">F1325_09190</name>
</gene>
<dbReference type="InterPro" id="IPR014710">
    <property type="entry name" value="RmlC-like_jellyroll"/>
</dbReference>
<dbReference type="KEGG" id="pcol:F1325_09190"/>
<keyword evidence="3" id="KW-1185">Reference proteome</keyword>